<gene>
    <name evidence="4" type="primary">LOC111351091</name>
</gene>
<feature type="compositionally biased region" description="Low complexity" evidence="1">
    <location>
        <begin position="222"/>
        <end position="232"/>
    </location>
</feature>
<feature type="domain" description="DUF7041" evidence="2">
    <location>
        <begin position="21"/>
        <end position="102"/>
    </location>
</feature>
<organism evidence="3 4">
    <name type="scientific">Spodoptera litura</name>
    <name type="common">Asian cotton leafworm</name>
    <dbReference type="NCBI Taxonomy" id="69820"/>
    <lineage>
        <taxon>Eukaryota</taxon>
        <taxon>Metazoa</taxon>
        <taxon>Ecdysozoa</taxon>
        <taxon>Arthropoda</taxon>
        <taxon>Hexapoda</taxon>
        <taxon>Insecta</taxon>
        <taxon>Pterygota</taxon>
        <taxon>Neoptera</taxon>
        <taxon>Endopterygota</taxon>
        <taxon>Lepidoptera</taxon>
        <taxon>Glossata</taxon>
        <taxon>Ditrysia</taxon>
        <taxon>Noctuoidea</taxon>
        <taxon>Noctuidae</taxon>
        <taxon>Amphipyrinae</taxon>
        <taxon>Spodoptera</taxon>
    </lineage>
</organism>
<dbReference type="Pfam" id="PF23055">
    <property type="entry name" value="DUF7041"/>
    <property type="match status" value="1"/>
</dbReference>
<dbReference type="Proteomes" id="UP000301870">
    <property type="component" value="Chromosome 12"/>
</dbReference>
<dbReference type="AlphaFoldDB" id="A0A9J7DYI5"/>
<dbReference type="KEGG" id="sliu:111351091"/>
<evidence type="ECO:0000256" key="1">
    <source>
        <dbReference type="SAM" id="MobiDB-lite"/>
    </source>
</evidence>
<reference evidence="4" key="1">
    <citation type="submission" date="2025-08" db="UniProtKB">
        <authorList>
            <consortium name="RefSeq"/>
        </authorList>
    </citation>
    <scope>IDENTIFICATION</scope>
    <source>
        <strain evidence="4">Ishihara</strain>
        <tissue evidence="4">Whole body</tissue>
    </source>
</reference>
<proteinExistence type="predicted"/>
<name>A0A9J7DYI5_SPOLT</name>
<protein>
    <submittedName>
        <fullName evidence="4">Uncharacterized protein LOC111351091</fullName>
    </submittedName>
</protein>
<accession>A0A9J7DYI5</accession>
<feature type="region of interest" description="Disordered" evidence="1">
    <location>
        <begin position="217"/>
        <end position="241"/>
    </location>
</feature>
<dbReference type="PANTHER" id="PTHR33327:SF3">
    <property type="entry name" value="RNA-DIRECTED DNA POLYMERASE"/>
    <property type="match status" value="1"/>
</dbReference>
<dbReference type="RefSeq" id="XP_022818629.1">
    <property type="nucleotide sequence ID" value="XM_022962861.1"/>
</dbReference>
<sequence>MKEEQETSGMTLAAISVSRKLPDFWVDMLRLWFSQFEAVMAPQKQGEESKFNMVISKLTKDAIQQVSDLVTSPPANNKYAALKERLLQVYEESAERQFQKLVLELELSSQKPTHLLRRMRDLGRTTQVSDITLKSLWMSRMPTSVRAVITVCQDQSLDSLAAIADKILENSKSFEIAAVTDGTAITSQGALTELANQMSKLMLEVASLRNEVQSFKRRGSSRSRSLYSNRNRSSSRKSKAPGDPNWLCRFHYRFRKNAKRCEQPCAWREKEAEN</sequence>
<evidence type="ECO:0000313" key="4">
    <source>
        <dbReference type="RefSeq" id="XP_022818629.1"/>
    </source>
</evidence>
<evidence type="ECO:0000313" key="3">
    <source>
        <dbReference type="Proteomes" id="UP000301870"/>
    </source>
</evidence>
<dbReference type="OrthoDB" id="10257314at2759"/>
<dbReference type="InterPro" id="IPR055469">
    <property type="entry name" value="DUF7041"/>
</dbReference>
<keyword evidence="3" id="KW-1185">Reference proteome</keyword>
<evidence type="ECO:0000259" key="2">
    <source>
        <dbReference type="Pfam" id="PF23055"/>
    </source>
</evidence>
<dbReference type="PANTHER" id="PTHR33327">
    <property type="entry name" value="ENDONUCLEASE"/>
    <property type="match status" value="1"/>
</dbReference>
<dbReference type="GeneID" id="111351091"/>